<gene>
    <name evidence="4" type="ORF">OCOJLMKI_2094</name>
</gene>
<accession>A0ABQ4RZ97</accession>
<dbReference type="PRINTS" id="PR00313">
    <property type="entry name" value="CABNDNGRPT"/>
</dbReference>
<dbReference type="PANTHER" id="PTHR38340">
    <property type="entry name" value="S-LAYER PROTEIN"/>
    <property type="match status" value="1"/>
</dbReference>
<evidence type="ECO:0000313" key="4">
    <source>
        <dbReference type="EMBL" id="GJD94887.1"/>
    </source>
</evidence>
<sequence length="898" mass="90725">MATITGTAASETLSGTTDDDTITGLGGDDTITGLAGNDTAVFNVSTDGADITDLGDGSDLVNVSAAAAGQVRLTFTSSQVGNGSINDTNNMNGQDGGLAVRLQAENGSDALTGPVSRFDDEGITFASNTPGLTFDVRDLVAGTQRGDAFEVVTLGTLGNDTLTAIQAARSYYFNAGMGNDTVTGGTANDFLVGGAGNDSLSGGDGNDSFIGGGGTDTVIGGAGSDTAIVNVSTDGADSTDLGAGDDFVNVSAATAGQVRVTFTSAEVGNATINDAGTLTAQDGGLAVRLQAEDGSDVLTGPVSRFDDEGISFVAAAGTTFDVRDLVAGTQRGDRFEVVTLGTSGNDTLTAVQAARPYYFNAGAGNDTVTGGTANDFLVGGSGNDTLTGGLGSDSLLGGGGNDTANLNASLDGSDSIDLGDGSDIVNVSTAAAGQVRLTFVSAQVGNGNASEAAGPTPQDGGLAVRLQAEGAGDTLAGDVSRVDDEGVTFVAAAGTTFDVRDLVSGVQRGDAFEVVSLGTSGNDTLTAVQGARPYYFNAGMGNDTVTGGTANDFLVGGGGNDSLSGGAGNDSFIGGAGNDSFNGGAGTDRAIFTFALSAASVGVGADGATTITSPDGADTFRGIEEFQFSDRTISNADGSPLVDDLFYLSRNPDVAASGRDADAHYAEFGFREGRDPNAFFSTTGYLAANPDVRAAGVNPLTHYDQFGFREGRDPGANFDNEFYYASNPDVRATGVDPLRHFLEFGQGEGRAISEAVGRASDIGASRGFDAEFYLLSNPDVARAAITAGGDSFAFARSHYNNFGVAEGRDPNAIFDTDGYLNAYADVRAAGVNPLTHYDQFGFREGRDPSVEFDTTAYLAANPDVQAAGVDPMVHYLQFGLYEGRSPQSDATFGAGNVG</sequence>
<dbReference type="PROSITE" id="PS00330">
    <property type="entry name" value="HEMOLYSIN_CALCIUM"/>
    <property type="match status" value="4"/>
</dbReference>
<comment type="subcellular location">
    <subcellularLocation>
        <location evidence="1">Secreted</location>
    </subcellularLocation>
</comment>
<keyword evidence="5" id="KW-1185">Reference proteome</keyword>
<dbReference type="InterPro" id="IPR050557">
    <property type="entry name" value="RTX_toxin/Mannuronan_C5-epim"/>
</dbReference>
<dbReference type="InterPro" id="IPR018511">
    <property type="entry name" value="Hemolysin-typ_Ca-bd_CS"/>
</dbReference>
<dbReference type="SUPFAM" id="SSF51120">
    <property type="entry name" value="beta-Roll"/>
    <property type="match status" value="4"/>
</dbReference>
<organism evidence="4 5">
    <name type="scientific">Methylobacterium iners</name>
    <dbReference type="NCBI Taxonomy" id="418707"/>
    <lineage>
        <taxon>Bacteria</taxon>
        <taxon>Pseudomonadati</taxon>
        <taxon>Pseudomonadota</taxon>
        <taxon>Alphaproteobacteria</taxon>
        <taxon>Hyphomicrobiales</taxon>
        <taxon>Methylobacteriaceae</taxon>
        <taxon>Methylobacterium</taxon>
    </lineage>
</organism>
<dbReference type="EMBL" id="BPQP01000030">
    <property type="protein sequence ID" value="GJD94887.1"/>
    <property type="molecule type" value="Genomic_DNA"/>
</dbReference>
<dbReference type="Pfam" id="PF00353">
    <property type="entry name" value="HemolysinCabind"/>
    <property type="match status" value="4"/>
</dbReference>
<feature type="region of interest" description="Disordered" evidence="3">
    <location>
        <begin position="1"/>
        <end position="21"/>
    </location>
</feature>
<feature type="compositionally biased region" description="Polar residues" evidence="3">
    <location>
        <begin position="1"/>
        <end position="14"/>
    </location>
</feature>
<dbReference type="PANTHER" id="PTHR38340:SF1">
    <property type="entry name" value="S-LAYER PROTEIN"/>
    <property type="match status" value="1"/>
</dbReference>
<keyword evidence="2" id="KW-0964">Secreted</keyword>
<reference evidence="4" key="2">
    <citation type="submission" date="2021-08" db="EMBL/GenBank/DDBJ databases">
        <authorList>
            <person name="Tani A."/>
            <person name="Ola A."/>
            <person name="Ogura Y."/>
            <person name="Katsura K."/>
            <person name="Hayashi T."/>
        </authorList>
    </citation>
    <scope>NUCLEOTIDE SEQUENCE</scope>
    <source>
        <strain evidence="4">DSM 19015</strain>
    </source>
</reference>
<evidence type="ECO:0008006" key="6">
    <source>
        <dbReference type="Google" id="ProtNLM"/>
    </source>
</evidence>
<dbReference type="Gene3D" id="2.150.10.10">
    <property type="entry name" value="Serralysin-like metalloprotease, C-terminal"/>
    <property type="match status" value="4"/>
</dbReference>
<evidence type="ECO:0000256" key="2">
    <source>
        <dbReference type="ARBA" id="ARBA00022525"/>
    </source>
</evidence>
<evidence type="ECO:0000256" key="3">
    <source>
        <dbReference type="SAM" id="MobiDB-lite"/>
    </source>
</evidence>
<protein>
    <recommendedName>
        <fullName evidence="6">Calcium-binding protein</fullName>
    </recommendedName>
</protein>
<comment type="caution">
    <text evidence="4">The sequence shown here is derived from an EMBL/GenBank/DDBJ whole genome shotgun (WGS) entry which is preliminary data.</text>
</comment>
<reference evidence="4" key="1">
    <citation type="journal article" date="2021" name="Front. Microbiol.">
        <title>Comprehensive Comparative Genomics and Phenotyping of Methylobacterium Species.</title>
        <authorList>
            <person name="Alessa O."/>
            <person name="Ogura Y."/>
            <person name="Fujitani Y."/>
            <person name="Takami H."/>
            <person name="Hayashi T."/>
            <person name="Sahin N."/>
            <person name="Tani A."/>
        </authorList>
    </citation>
    <scope>NUCLEOTIDE SEQUENCE</scope>
    <source>
        <strain evidence="4">DSM 19015</strain>
    </source>
</reference>
<evidence type="ECO:0000313" key="5">
    <source>
        <dbReference type="Proteomes" id="UP001055125"/>
    </source>
</evidence>
<dbReference type="Proteomes" id="UP001055125">
    <property type="component" value="Unassembled WGS sequence"/>
</dbReference>
<dbReference type="InterPro" id="IPR001343">
    <property type="entry name" value="Hemolysn_Ca-bd"/>
</dbReference>
<name>A0ABQ4RZ97_9HYPH</name>
<dbReference type="InterPro" id="IPR011049">
    <property type="entry name" value="Serralysin-like_metalloprot_C"/>
</dbReference>
<evidence type="ECO:0000256" key="1">
    <source>
        <dbReference type="ARBA" id="ARBA00004613"/>
    </source>
</evidence>
<proteinExistence type="predicted"/>